<dbReference type="InterPro" id="IPR036317">
    <property type="entry name" value="Cullin_homology_sf"/>
</dbReference>
<dbReference type="InterPro" id="IPR057975">
    <property type="entry name" value="TPR_ANAPC2"/>
</dbReference>
<evidence type="ECO:0000256" key="6">
    <source>
        <dbReference type="PROSITE-ProRule" id="PRU00330"/>
    </source>
</evidence>
<dbReference type="GO" id="GO:0051301">
    <property type="term" value="P:cell division"/>
    <property type="evidence" value="ECO:0007669"/>
    <property type="project" value="UniProtKB-KW"/>
</dbReference>
<name>A0A427XQ61_9TREE</name>
<dbReference type="InterPro" id="IPR044554">
    <property type="entry name" value="ANAPC2"/>
</dbReference>
<keyword evidence="3" id="KW-0498">Mitosis</keyword>
<keyword evidence="5" id="KW-0131">Cell cycle</keyword>
<accession>A0A427XQ61</accession>
<comment type="caution">
    <text evidence="9">The sequence shown here is derived from an EMBL/GenBank/DDBJ whole genome shotgun (WGS) entry which is preliminary data.</text>
</comment>
<dbReference type="SMART" id="SM00182">
    <property type="entry name" value="CULLIN"/>
    <property type="match status" value="1"/>
</dbReference>
<dbReference type="OrthoDB" id="5581181at2759"/>
<dbReference type="Pfam" id="PF26557">
    <property type="entry name" value="Cullin_AB"/>
    <property type="match status" value="1"/>
</dbReference>
<dbReference type="STRING" id="105984.A0A427XQ61"/>
<protein>
    <recommendedName>
        <fullName evidence="1">Anaphase-promoting complex subunit 2</fullName>
    </recommendedName>
</protein>
<dbReference type="RefSeq" id="XP_028475708.1">
    <property type="nucleotide sequence ID" value="XM_028623734.1"/>
</dbReference>
<feature type="domain" description="Cullin family profile" evidence="8">
    <location>
        <begin position="384"/>
        <end position="614"/>
    </location>
</feature>
<dbReference type="GO" id="GO:0006511">
    <property type="term" value="P:ubiquitin-dependent protein catabolic process"/>
    <property type="evidence" value="ECO:0007669"/>
    <property type="project" value="InterPro"/>
</dbReference>
<dbReference type="GO" id="GO:0070979">
    <property type="term" value="P:protein K11-linked ubiquitination"/>
    <property type="evidence" value="ECO:0007669"/>
    <property type="project" value="TreeGrafter"/>
</dbReference>
<dbReference type="Gene3D" id="3.30.230.130">
    <property type="entry name" value="Cullin, Chain C, Domain 2"/>
    <property type="match status" value="1"/>
</dbReference>
<evidence type="ECO:0000256" key="5">
    <source>
        <dbReference type="ARBA" id="ARBA00023306"/>
    </source>
</evidence>
<feature type="region of interest" description="Disordered" evidence="7">
    <location>
        <begin position="188"/>
        <end position="209"/>
    </location>
</feature>
<keyword evidence="2" id="KW-0132">Cell division</keyword>
<dbReference type="InterPro" id="IPR059120">
    <property type="entry name" value="Cullin-like_AB"/>
</dbReference>
<keyword evidence="10" id="KW-1185">Reference proteome</keyword>
<comment type="similarity">
    <text evidence="6">Belongs to the cullin family.</text>
</comment>
<dbReference type="SUPFAM" id="SSF46785">
    <property type="entry name" value="Winged helix' DNA-binding domain"/>
    <property type="match status" value="1"/>
</dbReference>
<dbReference type="InterPro" id="IPR036390">
    <property type="entry name" value="WH_DNA-bd_sf"/>
</dbReference>
<dbReference type="Pfam" id="PF08672">
    <property type="entry name" value="ANAPC2"/>
    <property type="match status" value="1"/>
</dbReference>
<dbReference type="PANTHER" id="PTHR45957:SF1">
    <property type="entry name" value="ANAPHASE-PROMOTING COMPLEX SUBUNIT 2"/>
    <property type="match status" value="1"/>
</dbReference>
<evidence type="ECO:0000256" key="3">
    <source>
        <dbReference type="ARBA" id="ARBA00022776"/>
    </source>
</evidence>
<dbReference type="PROSITE" id="PS50069">
    <property type="entry name" value="CULLIN_2"/>
    <property type="match status" value="1"/>
</dbReference>
<dbReference type="GO" id="GO:0005680">
    <property type="term" value="C:anaphase-promoting complex"/>
    <property type="evidence" value="ECO:0007669"/>
    <property type="project" value="TreeGrafter"/>
</dbReference>
<dbReference type="InterPro" id="IPR014786">
    <property type="entry name" value="ANAPC2_C"/>
</dbReference>
<reference evidence="9 10" key="1">
    <citation type="submission" date="2018-11" db="EMBL/GenBank/DDBJ databases">
        <title>Genome sequence of Apiotrichum porosum DSM 27194.</title>
        <authorList>
            <person name="Aliyu H."/>
            <person name="Gorte O."/>
            <person name="Ochsenreither K."/>
        </authorList>
    </citation>
    <scope>NUCLEOTIDE SEQUENCE [LARGE SCALE GENOMIC DNA]</scope>
    <source>
        <strain evidence="9 10">DSM 27194</strain>
    </source>
</reference>
<evidence type="ECO:0000313" key="10">
    <source>
        <dbReference type="Proteomes" id="UP000279236"/>
    </source>
</evidence>
<dbReference type="Gene3D" id="1.20.1310.10">
    <property type="entry name" value="Cullin Repeats"/>
    <property type="match status" value="1"/>
</dbReference>
<dbReference type="EMBL" id="RSCE01000007">
    <property type="protein sequence ID" value="RSH80989.1"/>
    <property type="molecule type" value="Genomic_DNA"/>
</dbReference>
<evidence type="ECO:0000256" key="7">
    <source>
        <dbReference type="SAM" id="MobiDB-lite"/>
    </source>
</evidence>
<proteinExistence type="inferred from homology"/>
<organism evidence="9 10">
    <name type="scientific">Apiotrichum porosum</name>
    <dbReference type="NCBI Taxonomy" id="105984"/>
    <lineage>
        <taxon>Eukaryota</taxon>
        <taxon>Fungi</taxon>
        <taxon>Dikarya</taxon>
        <taxon>Basidiomycota</taxon>
        <taxon>Agaricomycotina</taxon>
        <taxon>Tremellomycetes</taxon>
        <taxon>Trichosporonales</taxon>
        <taxon>Trichosporonaceae</taxon>
        <taxon>Apiotrichum</taxon>
    </lineage>
</organism>
<evidence type="ECO:0000256" key="1">
    <source>
        <dbReference type="ARBA" id="ARBA00016068"/>
    </source>
</evidence>
<keyword evidence="4" id="KW-0833">Ubl conjugation pathway</keyword>
<evidence type="ECO:0000313" key="9">
    <source>
        <dbReference type="EMBL" id="RSH80989.1"/>
    </source>
</evidence>
<evidence type="ECO:0000259" key="8">
    <source>
        <dbReference type="PROSITE" id="PS50069"/>
    </source>
</evidence>
<dbReference type="Pfam" id="PF25773">
    <property type="entry name" value="TPR_ANAPC2"/>
    <property type="match status" value="1"/>
</dbReference>
<feature type="compositionally biased region" description="Polar residues" evidence="7">
    <location>
        <begin position="188"/>
        <end position="198"/>
    </location>
</feature>
<dbReference type="Proteomes" id="UP000279236">
    <property type="component" value="Unassembled WGS sequence"/>
</dbReference>
<dbReference type="GeneID" id="39592963"/>
<evidence type="ECO:0000256" key="4">
    <source>
        <dbReference type="ARBA" id="ARBA00022786"/>
    </source>
</evidence>
<sequence length="725" mass="81968">MALVAALDGWDLPTTSAEGARRYDVARAMAIARSHIYPRDISASRRATEKAETSSAFAVLRAAGRLGELHQDFTDAVEARFYLVRNDVSRFLSALQKTETLSATPQTQHMMVDMLERMATWQRAWGLPLRSFGDNKTMSSFTTQFQQLLYAALPAAFPEYMRNFLAGSLASLPPNDEDEDDPELLYAATNNPPQTVTPAKSKRRVPAPSPHLHRLSTLPRYATTLMRVAYDDIEAIAQEEAAAGWTERRLGRARQRVSDSVVTWMSGVFENELFDIIVDYPDSLAALEDLRDCLAKVDQRGVLVDKLRAANLKRLLHPGAETKDVITQYISTIRCLRILDPIGVLLHKVAEPIRRHLRDRPDTIRCIVSTLVEGEELQDENDPSSAEPLASTNDNTVEKFWDPKWEPEPNDAAPEFRTGKTADVVGTLVSIYETREVIVDELQAYLAMRLLAINDYDSVKELRTIELLKIRFGEEALHVCDVMLKDMADSKRIDDHVHGDIDSVIHPLIISRMFWPVIQSSSFHLTKKLETVQTKYEAAFHHFKPDKRLRWLQEMGNVSVRLELEDRVVEVEVTPLQAAVAELFESQDRWTEADLMDRLVVGDIPVRTALAVWASHGVLKEEDGAWRLLEVVEEGTDAHRSYVLESAAPVFESVDEQRAQKGGMYWMYIKGMLSNLGPQNIETMQRMLALVKDYDQTVDELAVFLAAAKREGQVEQRADGTWQLL</sequence>
<dbReference type="Gene3D" id="1.10.10.10">
    <property type="entry name" value="Winged helix-like DNA-binding domain superfamily/Winged helix DNA-binding domain"/>
    <property type="match status" value="1"/>
</dbReference>
<dbReference type="AlphaFoldDB" id="A0A427XQ61"/>
<dbReference type="PANTHER" id="PTHR45957">
    <property type="entry name" value="ANAPHASE-PROMOTING COMPLEX SUBUNIT 2"/>
    <property type="match status" value="1"/>
</dbReference>
<dbReference type="InterPro" id="IPR036388">
    <property type="entry name" value="WH-like_DNA-bd_sf"/>
</dbReference>
<dbReference type="GO" id="GO:0031625">
    <property type="term" value="F:ubiquitin protein ligase binding"/>
    <property type="evidence" value="ECO:0007669"/>
    <property type="project" value="InterPro"/>
</dbReference>
<gene>
    <name evidence="9" type="ORF">EHS24_008420</name>
</gene>
<dbReference type="GO" id="GO:0007091">
    <property type="term" value="P:metaphase/anaphase transition of mitotic cell cycle"/>
    <property type="evidence" value="ECO:0007669"/>
    <property type="project" value="TreeGrafter"/>
</dbReference>
<dbReference type="InterPro" id="IPR016158">
    <property type="entry name" value="Cullin_homology"/>
</dbReference>
<dbReference type="SUPFAM" id="SSF75632">
    <property type="entry name" value="Cullin homology domain"/>
    <property type="match status" value="1"/>
</dbReference>
<evidence type="ECO:0000256" key="2">
    <source>
        <dbReference type="ARBA" id="ARBA00022618"/>
    </source>
</evidence>